<evidence type="ECO:0000256" key="7">
    <source>
        <dbReference type="ARBA" id="ARBA00023015"/>
    </source>
</evidence>
<keyword evidence="15" id="KW-1185">Reference proteome</keyword>
<dbReference type="AlphaFoldDB" id="A0A0P9HJ04"/>
<dbReference type="GO" id="GO:0046983">
    <property type="term" value="F:protein dimerization activity"/>
    <property type="evidence" value="ECO:0007669"/>
    <property type="project" value="InterPro"/>
</dbReference>
<dbReference type="InterPro" id="IPR022689">
    <property type="entry name" value="Iron_dep_repressor"/>
</dbReference>
<dbReference type="InterPro" id="IPR050536">
    <property type="entry name" value="DtxR_MntR_Metal-Reg"/>
</dbReference>
<evidence type="ECO:0000259" key="13">
    <source>
        <dbReference type="PROSITE" id="PS50944"/>
    </source>
</evidence>
<dbReference type="InterPro" id="IPR008988">
    <property type="entry name" value="Transcriptional_repressor_C"/>
</dbReference>
<dbReference type="InterPro" id="IPR022687">
    <property type="entry name" value="HTH_DTXR"/>
</dbReference>
<dbReference type="SMART" id="SM00899">
    <property type="entry name" value="FeoA"/>
    <property type="match status" value="1"/>
</dbReference>
<dbReference type="FunFam" id="1.10.60.10:FF:000004">
    <property type="entry name" value="DtxR family transcriptional regulator"/>
    <property type="match status" value="1"/>
</dbReference>
<evidence type="ECO:0000256" key="8">
    <source>
        <dbReference type="ARBA" id="ARBA00023125"/>
    </source>
</evidence>
<dbReference type="InterPro" id="IPR036388">
    <property type="entry name" value="WH-like_DNA-bd_sf"/>
</dbReference>
<organism evidence="14 15">
    <name type="scientific">Kouleothrix aurantiaca</name>
    <dbReference type="NCBI Taxonomy" id="186479"/>
    <lineage>
        <taxon>Bacteria</taxon>
        <taxon>Bacillati</taxon>
        <taxon>Chloroflexota</taxon>
        <taxon>Chloroflexia</taxon>
        <taxon>Chloroflexales</taxon>
        <taxon>Roseiflexineae</taxon>
        <taxon>Roseiflexaceae</taxon>
        <taxon>Kouleothrix</taxon>
    </lineage>
</organism>
<evidence type="ECO:0000256" key="1">
    <source>
        <dbReference type="ARBA" id="ARBA00004496"/>
    </source>
</evidence>
<dbReference type="PANTHER" id="PTHR33238:SF11">
    <property type="entry name" value="TRANSCRIPTIONAL REGULATOR MNTR"/>
    <property type="match status" value="1"/>
</dbReference>
<evidence type="ECO:0000256" key="3">
    <source>
        <dbReference type="ARBA" id="ARBA00011738"/>
    </source>
</evidence>
<dbReference type="Pfam" id="PF02742">
    <property type="entry name" value="Fe_dep_repr_C"/>
    <property type="match status" value="1"/>
</dbReference>
<dbReference type="GO" id="GO:0003700">
    <property type="term" value="F:DNA-binding transcription factor activity"/>
    <property type="evidence" value="ECO:0007669"/>
    <property type="project" value="InterPro"/>
</dbReference>
<dbReference type="Gene3D" id="1.10.60.10">
    <property type="entry name" value="Iron dependent repressor, metal binding and dimerisation domain"/>
    <property type="match status" value="1"/>
</dbReference>
<dbReference type="SUPFAM" id="SSF50037">
    <property type="entry name" value="C-terminal domain of transcriptional repressors"/>
    <property type="match status" value="1"/>
</dbReference>
<keyword evidence="4" id="KW-0963">Cytoplasm</keyword>
<sequence length="236" mass="25614">MKNQTTVSPNYTSAIDDYLKAIYFLDQEHGDVTTSLLATYLGFAPPSVTGMVQKLAKLNLVHYTPYQGVRLTAQGHRQALKVVRHHRLLELFLVQTLGYSWEEVHAEAEVLEHVISEAFEARIAAYLGDPTVDPHGDPIPSPDGTLPNTPTQSLAELPIGAIGEIARITDQQPAHLCYFAELGLIPGARVTVLARAPFDGPVSIGVDTTTYHLDGGMARAILIHAALSDVQRSLTA</sequence>
<dbReference type="GO" id="GO:0046914">
    <property type="term" value="F:transition metal ion binding"/>
    <property type="evidence" value="ECO:0007669"/>
    <property type="project" value="InterPro"/>
</dbReference>
<comment type="caution">
    <text evidence="14">The sequence shown here is derived from an EMBL/GenBank/DDBJ whole genome shotgun (WGS) entry which is preliminary data.</text>
</comment>
<evidence type="ECO:0000256" key="2">
    <source>
        <dbReference type="ARBA" id="ARBA00007871"/>
    </source>
</evidence>
<dbReference type="PANTHER" id="PTHR33238">
    <property type="entry name" value="IRON (METAL) DEPENDENT REPRESSOR, DTXR FAMILY"/>
    <property type="match status" value="1"/>
</dbReference>
<dbReference type="GO" id="GO:0005737">
    <property type="term" value="C:cytoplasm"/>
    <property type="evidence" value="ECO:0007669"/>
    <property type="project" value="UniProtKB-SubCell"/>
</dbReference>
<dbReference type="PATRIC" id="fig|186479.3.peg.8670"/>
<evidence type="ECO:0000313" key="14">
    <source>
        <dbReference type="EMBL" id="KPV54952.1"/>
    </source>
</evidence>
<dbReference type="Pfam" id="PF01325">
    <property type="entry name" value="Fe_dep_repress"/>
    <property type="match status" value="1"/>
</dbReference>
<evidence type="ECO:0000256" key="4">
    <source>
        <dbReference type="ARBA" id="ARBA00022490"/>
    </source>
</evidence>
<dbReference type="Pfam" id="PF04023">
    <property type="entry name" value="FeoA"/>
    <property type="match status" value="1"/>
</dbReference>
<dbReference type="Gene3D" id="2.30.30.90">
    <property type="match status" value="1"/>
</dbReference>
<reference evidence="14 15" key="1">
    <citation type="submission" date="2015-09" db="EMBL/GenBank/DDBJ databases">
        <title>Draft genome sequence of Kouleothrix aurantiaca JCM 19913.</title>
        <authorList>
            <person name="Hemp J."/>
        </authorList>
    </citation>
    <scope>NUCLEOTIDE SEQUENCE [LARGE SCALE GENOMIC DNA]</scope>
    <source>
        <strain evidence="14 15">COM-B</strain>
    </source>
</reference>
<evidence type="ECO:0000256" key="5">
    <source>
        <dbReference type="ARBA" id="ARBA00022491"/>
    </source>
</evidence>
<dbReference type="InterPro" id="IPR036421">
    <property type="entry name" value="Fe_dep_repressor_sf"/>
</dbReference>
<dbReference type="InterPro" id="IPR038157">
    <property type="entry name" value="FeoA_core_dom"/>
</dbReference>
<dbReference type="SMART" id="SM00529">
    <property type="entry name" value="HTH_DTXR"/>
    <property type="match status" value="1"/>
</dbReference>
<keyword evidence="11" id="KW-0464">Manganese</keyword>
<keyword evidence="8" id="KW-0238">DNA-binding</keyword>
<dbReference type="GO" id="GO:0003677">
    <property type="term" value="F:DNA binding"/>
    <property type="evidence" value="ECO:0007669"/>
    <property type="project" value="UniProtKB-KW"/>
</dbReference>
<keyword evidence="10" id="KW-0804">Transcription</keyword>
<dbReference type="InterPro" id="IPR001367">
    <property type="entry name" value="Fe_dep_repressor"/>
</dbReference>
<dbReference type="InterPro" id="IPR007167">
    <property type="entry name" value="Fe-transptr_FeoA-like"/>
</dbReference>
<name>A0A0P9HJ04_9CHLR</name>
<evidence type="ECO:0000256" key="9">
    <source>
        <dbReference type="ARBA" id="ARBA00023159"/>
    </source>
</evidence>
<dbReference type="Gene3D" id="1.10.10.10">
    <property type="entry name" value="Winged helix-like DNA-binding domain superfamily/Winged helix DNA-binding domain"/>
    <property type="match status" value="1"/>
</dbReference>
<evidence type="ECO:0000256" key="10">
    <source>
        <dbReference type="ARBA" id="ARBA00023163"/>
    </source>
</evidence>
<dbReference type="InterPro" id="IPR036390">
    <property type="entry name" value="WH_DNA-bd_sf"/>
</dbReference>
<dbReference type="Proteomes" id="UP000050509">
    <property type="component" value="Unassembled WGS sequence"/>
</dbReference>
<keyword evidence="6" id="KW-0408">Iron</keyword>
<dbReference type="SUPFAM" id="SSF46785">
    <property type="entry name" value="Winged helix' DNA-binding domain"/>
    <property type="match status" value="1"/>
</dbReference>
<dbReference type="EMBL" id="LJCR01000005">
    <property type="protein sequence ID" value="KPV54952.1"/>
    <property type="molecule type" value="Genomic_DNA"/>
</dbReference>
<dbReference type="PROSITE" id="PS50944">
    <property type="entry name" value="HTH_DTXR"/>
    <property type="match status" value="1"/>
</dbReference>
<evidence type="ECO:0000256" key="12">
    <source>
        <dbReference type="ARBA" id="ARBA00032593"/>
    </source>
</evidence>
<dbReference type="SUPFAM" id="SSF47979">
    <property type="entry name" value="Iron-dependent repressor protein, dimerization domain"/>
    <property type="match status" value="1"/>
</dbReference>
<accession>A0A0P9HJ04</accession>
<gene>
    <name evidence="14" type="ORF">SE17_00640</name>
</gene>
<keyword evidence="5" id="KW-0678">Repressor</keyword>
<evidence type="ECO:0000256" key="11">
    <source>
        <dbReference type="ARBA" id="ARBA00023211"/>
    </source>
</evidence>
<comment type="subcellular location">
    <subcellularLocation>
        <location evidence="1">Cytoplasm</location>
    </subcellularLocation>
</comment>
<keyword evidence="7" id="KW-0805">Transcription regulation</keyword>
<keyword evidence="9" id="KW-0010">Activator</keyword>
<comment type="similarity">
    <text evidence="2">Belongs to the DtxR/MntR family.</text>
</comment>
<evidence type="ECO:0000256" key="6">
    <source>
        <dbReference type="ARBA" id="ARBA00023004"/>
    </source>
</evidence>
<proteinExistence type="inferred from homology"/>
<evidence type="ECO:0000313" key="15">
    <source>
        <dbReference type="Proteomes" id="UP000050509"/>
    </source>
</evidence>
<feature type="domain" description="HTH dtxR-type" evidence="13">
    <location>
        <begin position="11"/>
        <end position="72"/>
    </location>
</feature>
<protein>
    <recommendedName>
        <fullName evidence="12">Manganese transport regulator</fullName>
    </recommendedName>
</protein>
<comment type="subunit">
    <text evidence="3">Homodimer.</text>
</comment>